<sequence length="117" mass="12720">DPTRGAEPAHHRSSHLLARSRGGPRPPGRVRLHRRAPGDRPPPRRSHRALRLPAGRGRGIAPGGTRRAAPGGAGQDGLGGAEDRDRGRRARRHRAHPDELRPGDRALRRAGGRRRGM</sequence>
<dbReference type="AlphaFoldDB" id="A0A6J4RNV7"/>
<reference evidence="2" key="1">
    <citation type="submission" date="2020-02" db="EMBL/GenBank/DDBJ databases">
        <authorList>
            <person name="Meier V. D."/>
        </authorList>
    </citation>
    <scope>NUCLEOTIDE SEQUENCE</scope>
    <source>
        <strain evidence="2">AVDCRST_MAG38</strain>
    </source>
</reference>
<protein>
    <submittedName>
        <fullName evidence="2">Uncharacterized protein</fullName>
    </submittedName>
</protein>
<feature type="non-terminal residue" evidence="2">
    <location>
        <position position="117"/>
    </location>
</feature>
<feature type="compositionally biased region" description="Basic and acidic residues" evidence="1">
    <location>
        <begin position="1"/>
        <end position="10"/>
    </location>
</feature>
<feature type="region of interest" description="Disordered" evidence="1">
    <location>
        <begin position="1"/>
        <end position="117"/>
    </location>
</feature>
<organism evidence="2">
    <name type="scientific">uncultured Solirubrobacteraceae bacterium</name>
    <dbReference type="NCBI Taxonomy" id="1162706"/>
    <lineage>
        <taxon>Bacteria</taxon>
        <taxon>Bacillati</taxon>
        <taxon>Actinomycetota</taxon>
        <taxon>Thermoleophilia</taxon>
        <taxon>Solirubrobacterales</taxon>
        <taxon>Solirubrobacteraceae</taxon>
        <taxon>environmental samples</taxon>
    </lineage>
</organism>
<dbReference type="EMBL" id="CADCVJ010000152">
    <property type="protein sequence ID" value="CAA9478199.1"/>
    <property type="molecule type" value="Genomic_DNA"/>
</dbReference>
<feature type="compositionally biased region" description="Basic and acidic residues" evidence="1">
    <location>
        <begin position="96"/>
        <end position="107"/>
    </location>
</feature>
<accession>A0A6J4RNV7</accession>
<feature type="compositionally biased region" description="Basic residues" evidence="1">
    <location>
        <begin position="108"/>
        <end position="117"/>
    </location>
</feature>
<evidence type="ECO:0000256" key="1">
    <source>
        <dbReference type="SAM" id="MobiDB-lite"/>
    </source>
</evidence>
<name>A0A6J4RNV7_9ACTN</name>
<feature type="non-terminal residue" evidence="2">
    <location>
        <position position="1"/>
    </location>
</feature>
<proteinExistence type="predicted"/>
<gene>
    <name evidence="2" type="ORF">AVDCRST_MAG38-1880</name>
</gene>
<feature type="compositionally biased region" description="Gly residues" evidence="1">
    <location>
        <begin position="71"/>
        <end position="80"/>
    </location>
</feature>
<evidence type="ECO:0000313" key="2">
    <source>
        <dbReference type="EMBL" id="CAA9478199.1"/>
    </source>
</evidence>